<dbReference type="Proteomes" id="UP000249819">
    <property type="component" value="Unassembled WGS sequence"/>
</dbReference>
<dbReference type="EMBL" id="QLMA01000002">
    <property type="protein sequence ID" value="RAJ85877.1"/>
    <property type="molecule type" value="Genomic_DNA"/>
</dbReference>
<keyword evidence="2" id="KW-1185">Reference proteome</keyword>
<comment type="caution">
    <text evidence="1">The sequence shown here is derived from an EMBL/GenBank/DDBJ whole genome shotgun (WGS) entry which is preliminary data.</text>
</comment>
<evidence type="ECO:0000313" key="2">
    <source>
        <dbReference type="Proteomes" id="UP000249819"/>
    </source>
</evidence>
<accession>A0A327W5V2</accession>
<dbReference type="SUPFAM" id="SSF48537">
    <property type="entry name" value="Phospholipase C/P1 nuclease"/>
    <property type="match status" value="1"/>
</dbReference>
<dbReference type="GO" id="GO:0016788">
    <property type="term" value="F:hydrolase activity, acting on ester bonds"/>
    <property type="evidence" value="ECO:0007669"/>
    <property type="project" value="InterPro"/>
</dbReference>
<name>A0A327W5V2_9BACT</name>
<dbReference type="OrthoDB" id="267579at2"/>
<gene>
    <name evidence="1" type="ORF">CLV59_102584</name>
</gene>
<dbReference type="AlphaFoldDB" id="A0A327W5V2"/>
<dbReference type="CDD" id="cd10981">
    <property type="entry name" value="ZnPC_S1P1"/>
    <property type="match status" value="1"/>
</dbReference>
<organism evidence="1 2">
    <name type="scientific">Chitinophaga dinghuensis</name>
    <dbReference type="NCBI Taxonomy" id="1539050"/>
    <lineage>
        <taxon>Bacteria</taxon>
        <taxon>Pseudomonadati</taxon>
        <taxon>Bacteroidota</taxon>
        <taxon>Chitinophagia</taxon>
        <taxon>Chitinophagales</taxon>
        <taxon>Chitinophagaceae</taxon>
        <taxon>Chitinophaga</taxon>
    </lineage>
</organism>
<protein>
    <submittedName>
        <fullName evidence="1">S1/P1 nuclease</fullName>
    </submittedName>
</protein>
<proteinExistence type="predicted"/>
<dbReference type="RefSeq" id="WP_111591504.1">
    <property type="nucleotide sequence ID" value="NZ_QLMA01000002.1"/>
</dbReference>
<reference evidence="1 2" key="1">
    <citation type="submission" date="2018-06" db="EMBL/GenBank/DDBJ databases">
        <title>Genomic Encyclopedia of Archaeal and Bacterial Type Strains, Phase II (KMG-II): from individual species to whole genera.</title>
        <authorList>
            <person name="Goeker M."/>
        </authorList>
    </citation>
    <scope>NUCLEOTIDE SEQUENCE [LARGE SCALE GENOMIC DNA]</scope>
    <source>
        <strain evidence="1 2">DSM 29821</strain>
    </source>
</reference>
<dbReference type="InterPro" id="IPR008947">
    <property type="entry name" value="PLipase_C/P1_nuclease_dom_sf"/>
</dbReference>
<evidence type="ECO:0000313" key="1">
    <source>
        <dbReference type="EMBL" id="RAJ85877.1"/>
    </source>
</evidence>
<dbReference type="Gene3D" id="1.10.575.10">
    <property type="entry name" value="P1 Nuclease"/>
    <property type="match status" value="1"/>
</dbReference>
<sequence>MLTRKSIRISLPFLCSFLLTAVSLHGWGFFAHQRINRLAVFCLPPEMMVLYKPYLEYLTEHATDPDKRRYAVAAEAPRHYIDIDVYDSMPFRNIPRSWDSAVARYSADSLQRNGILPWHLEKMMAVLTKAFREKDQYQILRLSADLGHYIADAHVPLHACSNHNGQYSGQQGIHGLWESRIPELLADKSFDYWVGKAVYIPALQPYFWKVVTASGMAADTVLKAERQVTARMPASAKYSFELRNGKLVKNYSSAFTIAYDRSMHGMVERRMQLAIQGVASCWYTAWVNAGQPSLKELSHTGFSATALLDFVNLQRQWLHGQMLGRSEE</sequence>